<keyword evidence="3" id="KW-0804">Transcription</keyword>
<comment type="caution">
    <text evidence="5">The sequence shown here is derived from an EMBL/GenBank/DDBJ whole genome shotgun (WGS) entry which is preliminary data.</text>
</comment>
<evidence type="ECO:0000256" key="1">
    <source>
        <dbReference type="ARBA" id="ARBA00023015"/>
    </source>
</evidence>
<feature type="domain" description="HTH araC/xylS-type" evidence="4">
    <location>
        <begin position="230"/>
        <end position="327"/>
    </location>
</feature>
<dbReference type="Proteomes" id="UP001589783">
    <property type="component" value="Unassembled WGS sequence"/>
</dbReference>
<proteinExistence type="predicted"/>
<gene>
    <name evidence="5" type="ORF">ACFFJD_15675</name>
</gene>
<dbReference type="PANTHER" id="PTHR47894">
    <property type="entry name" value="HTH-TYPE TRANSCRIPTIONAL REGULATOR GADX"/>
    <property type="match status" value="1"/>
</dbReference>
<dbReference type="Gene3D" id="1.10.10.60">
    <property type="entry name" value="Homeodomain-like"/>
    <property type="match status" value="1"/>
</dbReference>
<organism evidence="5 6">
    <name type="scientific">Gordonia phosphorivorans</name>
    <dbReference type="NCBI Taxonomy" id="1056982"/>
    <lineage>
        <taxon>Bacteria</taxon>
        <taxon>Bacillati</taxon>
        <taxon>Actinomycetota</taxon>
        <taxon>Actinomycetes</taxon>
        <taxon>Mycobacteriales</taxon>
        <taxon>Gordoniaceae</taxon>
        <taxon>Gordonia</taxon>
    </lineage>
</organism>
<dbReference type="InterPro" id="IPR032687">
    <property type="entry name" value="AraC-type_N"/>
</dbReference>
<dbReference type="Pfam" id="PF12625">
    <property type="entry name" value="Arabinose_bd"/>
    <property type="match status" value="1"/>
</dbReference>
<dbReference type="SUPFAM" id="SSF46689">
    <property type="entry name" value="Homeodomain-like"/>
    <property type="match status" value="1"/>
</dbReference>
<evidence type="ECO:0000256" key="2">
    <source>
        <dbReference type="ARBA" id="ARBA00023125"/>
    </source>
</evidence>
<dbReference type="EMBL" id="JBHLWV010000028">
    <property type="protein sequence ID" value="MFC0316286.1"/>
    <property type="molecule type" value="Genomic_DNA"/>
</dbReference>
<dbReference type="InterPro" id="IPR018060">
    <property type="entry name" value="HTH_AraC"/>
</dbReference>
<dbReference type="SMART" id="SM00342">
    <property type="entry name" value="HTH_ARAC"/>
    <property type="match status" value="1"/>
</dbReference>
<reference evidence="5 6" key="1">
    <citation type="submission" date="2024-09" db="EMBL/GenBank/DDBJ databases">
        <authorList>
            <person name="Sun Q."/>
            <person name="Mori K."/>
        </authorList>
    </citation>
    <scope>NUCLEOTIDE SEQUENCE [LARGE SCALE GENOMIC DNA]</scope>
    <source>
        <strain evidence="5 6">CCM 7957</strain>
    </source>
</reference>
<protein>
    <submittedName>
        <fullName evidence="5">AraC family transcriptional regulator</fullName>
    </submittedName>
</protein>
<dbReference type="RefSeq" id="WP_382365830.1">
    <property type="nucleotide sequence ID" value="NZ_JBHLWV010000028.1"/>
</dbReference>
<keyword evidence="6" id="KW-1185">Reference proteome</keyword>
<keyword evidence="2" id="KW-0238">DNA-binding</keyword>
<dbReference type="PANTHER" id="PTHR47894:SF4">
    <property type="entry name" value="HTH-TYPE TRANSCRIPTIONAL REGULATOR GADX"/>
    <property type="match status" value="1"/>
</dbReference>
<evidence type="ECO:0000313" key="5">
    <source>
        <dbReference type="EMBL" id="MFC0316286.1"/>
    </source>
</evidence>
<name>A0ABV6HC51_9ACTN</name>
<dbReference type="PROSITE" id="PS01124">
    <property type="entry name" value="HTH_ARAC_FAMILY_2"/>
    <property type="match status" value="1"/>
</dbReference>
<sequence length="329" mass="36338">MTDLIRASSLANFADLVHELGGDPEALLRARGVDPRFAGQHDRFVTYTAVCAVFTDAARTLNCPDFGLRLSRRQRIDILGPVAVIARHSDTVGTALDEVSRYLHSYSPTLATALVRGPESSEFTFTVLLRHLVHRQQAVEVALGIGIDLMRFLVAPDFVPIAVHLEHSPGADPHVYRELFGVDVAFDEPRNGIVLPNRVLDTPIRDRDAAAHELAERYLAAERVDLTTPDLVRGLIERLLPLGQATLIGVARELTLHPRVLQRRLADTGDRFESLLDDVRREQALRLAPSGLSAAEIATALGYAEASSFTRACRRWFGVPPRRLLAEAR</sequence>
<evidence type="ECO:0000313" key="6">
    <source>
        <dbReference type="Proteomes" id="UP001589783"/>
    </source>
</evidence>
<accession>A0ABV6HC51</accession>
<dbReference type="Pfam" id="PF12833">
    <property type="entry name" value="HTH_18"/>
    <property type="match status" value="1"/>
</dbReference>
<keyword evidence="1" id="KW-0805">Transcription regulation</keyword>
<dbReference type="InterPro" id="IPR009057">
    <property type="entry name" value="Homeodomain-like_sf"/>
</dbReference>
<evidence type="ECO:0000256" key="3">
    <source>
        <dbReference type="ARBA" id="ARBA00023163"/>
    </source>
</evidence>
<evidence type="ECO:0000259" key="4">
    <source>
        <dbReference type="PROSITE" id="PS01124"/>
    </source>
</evidence>